<dbReference type="InterPro" id="IPR004045">
    <property type="entry name" value="Glutathione_S-Trfase_N"/>
</dbReference>
<evidence type="ECO:0000313" key="5">
    <source>
        <dbReference type="Proteomes" id="UP000286482"/>
    </source>
</evidence>
<dbReference type="InterPro" id="IPR036249">
    <property type="entry name" value="Thioredoxin-like_sf"/>
</dbReference>
<comment type="similarity">
    <text evidence="1">Belongs to the GST superfamily.</text>
</comment>
<accession>A0A420EHT2</accession>
<dbReference type="Pfam" id="PF00043">
    <property type="entry name" value="GST_C"/>
    <property type="match status" value="1"/>
</dbReference>
<dbReference type="InterPro" id="IPR040079">
    <property type="entry name" value="Glutathione_S-Trfase"/>
</dbReference>
<dbReference type="InterPro" id="IPR010987">
    <property type="entry name" value="Glutathione-S-Trfase_C-like"/>
</dbReference>
<name>A0A420EHT2_9ALTE</name>
<dbReference type="AlphaFoldDB" id="A0A420EHT2"/>
<dbReference type="EMBL" id="RAQO01000004">
    <property type="protein sequence ID" value="RKF20301.1"/>
    <property type="molecule type" value="Genomic_DNA"/>
</dbReference>
<dbReference type="PROSITE" id="PS50404">
    <property type="entry name" value="GST_NTER"/>
    <property type="match status" value="1"/>
</dbReference>
<dbReference type="InterPro" id="IPR004046">
    <property type="entry name" value="GST_C"/>
</dbReference>
<evidence type="ECO:0000259" key="3">
    <source>
        <dbReference type="PROSITE" id="PS50405"/>
    </source>
</evidence>
<dbReference type="CDD" id="cd03048">
    <property type="entry name" value="GST_N_Ure2p_like"/>
    <property type="match status" value="1"/>
</dbReference>
<reference evidence="4 5" key="1">
    <citation type="submission" date="2018-09" db="EMBL/GenBank/DDBJ databases">
        <authorList>
            <person name="Wang Z."/>
        </authorList>
    </citation>
    <scope>NUCLEOTIDE SEQUENCE [LARGE SCALE GENOMIC DNA]</scope>
    <source>
        <strain evidence="4 5">ALS 81</strain>
    </source>
</reference>
<feature type="domain" description="GST C-terminal" evidence="3">
    <location>
        <begin position="86"/>
        <end position="205"/>
    </location>
</feature>
<keyword evidence="4" id="KW-0808">Transferase</keyword>
<dbReference type="CDD" id="cd10291">
    <property type="entry name" value="GST_C_YfcG_like"/>
    <property type="match status" value="1"/>
</dbReference>
<dbReference type="SFLD" id="SFLDS00019">
    <property type="entry name" value="Glutathione_Transferase_(cytos"/>
    <property type="match status" value="1"/>
</dbReference>
<evidence type="ECO:0000256" key="1">
    <source>
        <dbReference type="RuleBase" id="RU003494"/>
    </source>
</evidence>
<dbReference type="SUPFAM" id="SSF52833">
    <property type="entry name" value="Thioredoxin-like"/>
    <property type="match status" value="1"/>
</dbReference>
<comment type="caution">
    <text evidence="4">The sequence shown here is derived from an EMBL/GenBank/DDBJ whole genome shotgun (WGS) entry which is preliminary data.</text>
</comment>
<dbReference type="Proteomes" id="UP000286482">
    <property type="component" value="Unassembled WGS sequence"/>
</dbReference>
<evidence type="ECO:0000259" key="2">
    <source>
        <dbReference type="PROSITE" id="PS50404"/>
    </source>
</evidence>
<dbReference type="GO" id="GO:0016740">
    <property type="term" value="F:transferase activity"/>
    <property type="evidence" value="ECO:0007669"/>
    <property type="project" value="UniProtKB-KW"/>
</dbReference>
<dbReference type="InterPro" id="IPR036282">
    <property type="entry name" value="Glutathione-S-Trfase_C_sf"/>
</dbReference>
<dbReference type="Pfam" id="PF02798">
    <property type="entry name" value="GST_N"/>
    <property type="match status" value="1"/>
</dbReference>
<dbReference type="PANTHER" id="PTHR44051">
    <property type="entry name" value="GLUTATHIONE S-TRANSFERASE-RELATED"/>
    <property type="match status" value="1"/>
</dbReference>
<feature type="domain" description="GST N-terminal" evidence="2">
    <location>
        <begin position="1"/>
        <end position="83"/>
    </location>
</feature>
<dbReference type="SFLD" id="SFLDG00358">
    <property type="entry name" value="Main_(cytGST)"/>
    <property type="match status" value="1"/>
</dbReference>
<gene>
    <name evidence="4" type="ORF">DBZ36_07620</name>
</gene>
<dbReference type="Gene3D" id="1.20.1050.10">
    <property type="match status" value="1"/>
</dbReference>
<dbReference type="SUPFAM" id="SSF47616">
    <property type="entry name" value="GST C-terminal domain-like"/>
    <property type="match status" value="1"/>
</dbReference>
<organism evidence="4 5">
    <name type="scientific">Alginatibacterium sediminis</name>
    <dbReference type="NCBI Taxonomy" id="2164068"/>
    <lineage>
        <taxon>Bacteria</taxon>
        <taxon>Pseudomonadati</taxon>
        <taxon>Pseudomonadota</taxon>
        <taxon>Gammaproteobacteria</taxon>
        <taxon>Alteromonadales</taxon>
        <taxon>Alteromonadaceae</taxon>
        <taxon>Alginatibacterium</taxon>
    </lineage>
</organism>
<dbReference type="Gene3D" id="3.40.30.10">
    <property type="entry name" value="Glutaredoxin"/>
    <property type="match status" value="1"/>
</dbReference>
<dbReference type="PANTHER" id="PTHR44051:SF22">
    <property type="entry name" value="DISULFIDE-BOND OXIDOREDUCTASE YGHU"/>
    <property type="match status" value="1"/>
</dbReference>
<dbReference type="OrthoDB" id="9803562at2"/>
<sequence>MIDLFSAATPNGYKVSIALEEMGLNYQLKAIDLTSNEQKQEWFLTINPNGRIPAIIDRSNDDFCVFESGAILIYLAEKSGLFLPTEPKQRSQVLQWLMFQMGGVGPMVGQAHVFYRYFPEKIPAAIQRYQSEGRRLYEVLNTQLGKHPYIAGDFSIADIATWPWVSKYEWSGISLEGLDHLQRWIEELAKRPAFIQGLLKPESGFKNDAEKAQKNQNMVTR</sequence>
<proteinExistence type="inferred from homology"/>
<dbReference type="RefSeq" id="WP_120354305.1">
    <property type="nucleotide sequence ID" value="NZ_RAQO01000004.1"/>
</dbReference>
<keyword evidence="5" id="KW-1185">Reference proteome</keyword>
<evidence type="ECO:0000313" key="4">
    <source>
        <dbReference type="EMBL" id="RKF20301.1"/>
    </source>
</evidence>
<dbReference type="PROSITE" id="PS50405">
    <property type="entry name" value="GST_CTER"/>
    <property type="match status" value="1"/>
</dbReference>
<protein>
    <submittedName>
        <fullName evidence="4">Glutathione S-transferase</fullName>
    </submittedName>
</protein>
<dbReference type="SFLD" id="SFLDG01151">
    <property type="entry name" value="Main.2:_Nu-like"/>
    <property type="match status" value="1"/>
</dbReference>